<reference evidence="3" key="1">
    <citation type="submission" date="2013-02" db="EMBL/GenBank/DDBJ databases">
        <title>The Genome Sequence of Acinetobacter sp. NIPH 973.</title>
        <authorList>
            <consortium name="The Broad Institute Genome Sequencing Platform"/>
            <consortium name="The Broad Institute Genome Sequencing Center for Infectious Disease"/>
            <person name="Cerqueira G."/>
            <person name="Feldgarden M."/>
            <person name="Courvalin P."/>
            <person name="Perichon B."/>
            <person name="Grillot-Courvalin C."/>
            <person name="Clermont D."/>
            <person name="Rocha E."/>
            <person name="Yoon E.-J."/>
            <person name="Nemec A."/>
            <person name="Walker B."/>
            <person name="Young S.K."/>
            <person name="Zeng Q."/>
            <person name="Gargeya S."/>
            <person name="Fitzgerald M."/>
            <person name="Haas B."/>
            <person name="Abouelleil A."/>
            <person name="Alvarado L."/>
            <person name="Arachchi H.M."/>
            <person name="Berlin A.M."/>
            <person name="Chapman S.B."/>
            <person name="Dewar J."/>
            <person name="Goldberg J."/>
            <person name="Griggs A."/>
            <person name="Gujja S."/>
            <person name="Hansen M."/>
            <person name="Howarth C."/>
            <person name="Imamovic A."/>
            <person name="Larimer J."/>
            <person name="McCowan C."/>
            <person name="Murphy C."/>
            <person name="Neiman D."/>
            <person name="Pearson M."/>
            <person name="Priest M."/>
            <person name="Roberts A."/>
            <person name="Saif S."/>
            <person name="Shea T."/>
            <person name="Sisk P."/>
            <person name="Sykes S."/>
            <person name="Wortman J."/>
            <person name="Nusbaum C."/>
            <person name="Birren B."/>
        </authorList>
    </citation>
    <scope>NUCLEOTIDE SEQUENCE [LARGE SCALE GENOMIC DNA]</scope>
    <source>
        <strain evidence="3">NIPH 973</strain>
    </source>
</reference>
<gene>
    <name evidence="2" type="ORF">F985_00406</name>
</gene>
<dbReference type="RefSeq" id="WP_004705312.1">
    <property type="nucleotide sequence ID" value="NZ_JANBOG010000003.1"/>
</dbReference>
<proteinExistence type="predicted"/>
<dbReference type="HOGENOM" id="CLU_033429_1_1_6"/>
<evidence type="ECO:0000313" key="3">
    <source>
        <dbReference type="Proteomes" id="UP000013065"/>
    </source>
</evidence>
<dbReference type="AlphaFoldDB" id="N8SFN8"/>
<reference evidence="2 3" key="2">
    <citation type="journal article" date="2015" name="Int. J. Syst. Evol. Microbiol.">
        <title>Acinetobacter seifertii sp. nov., a member of the Acinetobacter calcoaceticus-Acinetobacter baumannii complex isolated from human clinical specimens.</title>
        <authorList>
            <person name="Nemec A."/>
            <person name="Krizova L."/>
            <person name="Maixnerova M."/>
            <person name="Sedo O."/>
            <person name="Brisse S."/>
            <person name="Higgins P.G."/>
        </authorList>
    </citation>
    <scope>NUCLEOTIDE SEQUENCE [LARGE SCALE GENOMIC DNA]</scope>
    <source>
        <strain evidence="2 3">NIPH 973</strain>
    </source>
</reference>
<name>N8SFN8_9GAMM</name>
<dbReference type="InterPro" id="IPR027417">
    <property type="entry name" value="P-loop_NTPase"/>
</dbReference>
<dbReference type="OrthoDB" id="9815944at2"/>
<evidence type="ECO:0000259" key="1">
    <source>
        <dbReference type="Pfam" id="PF13175"/>
    </source>
</evidence>
<dbReference type="PATRIC" id="fig|520709.3.peg.399"/>
<feature type="domain" description="Endonuclease GajA/Old nuclease/RecF-like AAA" evidence="1">
    <location>
        <begin position="56"/>
        <end position="413"/>
    </location>
</feature>
<accession>N8SFN8</accession>
<comment type="caution">
    <text evidence="2">The sequence shown here is derived from an EMBL/GenBank/DDBJ whole genome shotgun (WGS) entry which is preliminary data.</text>
</comment>
<dbReference type="Proteomes" id="UP000013065">
    <property type="component" value="Unassembled WGS sequence"/>
</dbReference>
<sequence>MSARHLLNNAQDGNFEAAVQVFLNYKNGTKDFEKSQEKTQEAFEAIIKILDSDFFLNTLNISNFKKISDLKINFNKNLTVFLGENGVGKTSLLESIRKNLMWIAATTRKENSNGGTIDKDEINNQIKEEGAFIDCEFQIGSSYKFKGRIARSPEGITSDLKSELTQYRTIGRYLRILNEYKSLNLPLLAFYGIDRLPKDITKAKFSDSDKIDGYDGSLNSKASFNIFNEWLIKLLKTRNSVGNDSEKLKVQAQVDFLLQTGADKKNHPMNELYQELITVLKFYPDNTKNKSKNVIEFLEELFRKIYPDLSRIELINEDDGNDKVACHLKDEIIFLHQFSDGQRVLLGLLGDIARRLLLLNDTSELPFRGRGVVLIDEVELHLHPSWQQKIILILKESFPNIQFIVTTHSPHVITTVEPECIRSIYMDSETKKFGYHIPTFTKGAESNVVLEDVFDVNARPKDVDEVQWLERYTELVNADQWDSQEAKNLRFKLDQWGKNKEIELDKLDIEISLKKFKRSKK</sequence>
<dbReference type="PANTHER" id="PTHR43581:SF2">
    <property type="entry name" value="EXCINUCLEASE ATPASE SUBUNIT"/>
    <property type="match status" value="1"/>
</dbReference>
<organism evidence="2 3">
    <name type="scientific">Acinetobacter seifertii</name>
    <dbReference type="NCBI Taxonomy" id="1530123"/>
    <lineage>
        <taxon>Bacteria</taxon>
        <taxon>Pseudomonadati</taxon>
        <taxon>Pseudomonadota</taxon>
        <taxon>Gammaproteobacteria</taxon>
        <taxon>Moraxellales</taxon>
        <taxon>Moraxellaceae</taxon>
        <taxon>Acinetobacter</taxon>
        <taxon>Acinetobacter calcoaceticus/baumannii complex</taxon>
    </lineage>
</organism>
<dbReference type="PANTHER" id="PTHR43581">
    <property type="entry name" value="ATP/GTP PHOSPHATASE"/>
    <property type="match status" value="1"/>
</dbReference>
<dbReference type="Gene3D" id="3.40.50.300">
    <property type="entry name" value="P-loop containing nucleotide triphosphate hydrolases"/>
    <property type="match status" value="1"/>
</dbReference>
<dbReference type="SUPFAM" id="SSF52540">
    <property type="entry name" value="P-loop containing nucleoside triphosphate hydrolases"/>
    <property type="match status" value="1"/>
</dbReference>
<dbReference type="InterPro" id="IPR041685">
    <property type="entry name" value="AAA_GajA/Old/RecF-like"/>
</dbReference>
<dbReference type="InterPro" id="IPR051396">
    <property type="entry name" value="Bact_Antivir_Def_Nuclease"/>
</dbReference>
<protein>
    <recommendedName>
        <fullName evidence="1">Endonuclease GajA/Old nuclease/RecF-like AAA domain-containing protein</fullName>
    </recommendedName>
</protein>
<evidence type="ECO:0000313" key="2">
    <source>
        <dbReference type="EMBL" id="ENU45202.1"/>
    </source>
</evidence>
<dbReference type="EMBL" id="APOO01000002">
    <property type="protein sequence ID" value="ENU45202.1"/>
    <property type="molecule type" value="Genomic_DNA"/>
</dbReference>
<dbReference type="Pfam" id="PF13175">
    <property type="entry name" value="AAA_15"/>
    <property type="match status" value="1"/>
</dbReference>
<dbReference type="CDD" id="cd00267">
    <property type="entry name" value="ABC_ATPase"/>
    <property type="match status" value="1"/>
</dbReference>